<sequence length="238" mass="26029">MSTIPALARKSRLARYFQNIKDSYTISRRSYPWVGWALLGAPLLIIGLAVLLATATGQALWYWLVMAVLLSLVADMVILSLTVRRASLTQIEGHPGAAKAALDQIGRGWYVESEPAAINLKTQDVVWRVVGRPGIVLVVEGPTGRTQSLVADERKALKRFLSTVPVHVIHVGAETGQTRLADLSSTMRKLPTKPTRLTDAEISQVTKRLTSLPGRGPGIPKGIDPTKVRPDRRAMRGR</sequence>
<keyword evidence="4" id="KW-1185">Reference proteome</keyword>
<feature type="region of interest" description="Disordered" evidence="1">
    <location>
        <begin position="211"/>
        <end position="238"/>
    </location>
</feature>
<dbReference type="Proteomes" id="UP000266895">
    <property type="component" value="Chromosome"/>
</dbReference>
<gene>
    <name evidence="3" type="ORF">NCTC11636_00234</name>
</gene>
<name>A0A448HDY0_9ACTO</name>
<evidence type="ECO:0000256" key="2">
    <source>
        <dbReference type="SAM" id="Phobius"/>
    </source>
</evidence>
<keyword evidence="2" id="KW-0472">Membrane</keyword>
<evidence type="ECO:0008006" key="5">
    <source>
        <dbReference type="Google" id="ProtNLM"/>
    </source>
</evidence>
<feature type="transmembrane region" description="Helical" evidence="2">
    <location>
        <begin position="60"/>
        <end position="81"/>
    </location>
</feature>
<reference evidence="3 4" key="1">
    <citation type="submission" date="2018-12" db="EMBL/GenBank/DDBJ databases">
        <authorList>
            <consortium name="Pathogen Informatics"/>
        </authorList>
    </citation>
    <scope>NUCLEOTIDE SEQUENCE [LARGE SCALE GENOMIC DNA]</scope>
    <source>
        <strain evidence="3 4">NCTC11636</strain>
    </source>
</reference>
<feature type="compositionally biased region" description="Basic and acidic residues" evidence="1">
    <location>
        <begin position="224"/>
        <end position="238"/>
    </location>
</feature>
<protein>
    <recommendedName>
        <fullName evidence="5">DUF4191 domain-containing protein</fullName>
    </recommendedName>
</protein>
<dbReference type="KEGG" id="ahw:NCTC11636_00234"/>
<accession>A0A448HDY0</accession>
<evidence type="ECO:0000313" key="3">
    <source>
        <dbReference type="EMBL" id="VEG25830.1"/>
    </source>
</evidence>
<evidence type="ECO:0000313" key="4">
    <source>
        <dbReference type="Proteomes" id="UP000266895"/>
    </source>
</evidence>
<dbReference type="RefSeq" id="WP_232009819.1">
    <property type="nucleotide sequence ID" value="NZ_LR134350.1"/>
</dbReference>
<dbReference type="EMBL" id="LR134350">
    <property type="protein sequence ID" value="VEG25830.1"/>
    <property type="molecule type" value="Genomic_DNA"/>
</dbReference>
<organism evidence="3 4">
    <name type="scientific">Actinomyces howellii</name>
    <dbReference type="NCBI Taxonomy" id="52771"/>
    <lineage>
        <taxon>Bacteria</taxon>
        <taxon>Bacillati</taxon>
        <taxon>Actinomycetota</taxon>
        <taxon>Actinomycetes</taxon>
        <taxon>Actinomycetales</taxon>
        <taxon>Actinomycetaceae</taxon>
        <taxon>Actinomyces</taxon>
    </lineage>
</organism>
<dbReference type="InterPro" id="IPR025445">
    <property type="entry name" value="DUF4191"/>
</dbReference>
<evidence type="ECO:0000256" key="1">
    <source>
        <dbReference type="SAM" id="MobiDB-lite"/>
    </source>
</evidence>
<dbReference type="AlphaFoldDB" id="A0A448HDY0"/>
<dbReference type="Pfam" id="PF13829">
    <property type="entry name" value="DUF4191"/>
    <property type="match status" value="1"/>
</dbReference>
<keyword evidence="2" id="KW-0812">Transmembrane</keyword>
<proteinExistence type="predicted"/>
<feature type="transmembrane region" description="Helical" evidence="2">
    <location>
        <begin position="33"/>
        <end position="54"/>
    </location>
</feature>
<keyword evidence="2" id="KW-1133">Transmembrane helix</keyword>